<dbReference type="GO" id="GO:0004222">
    <property type="term" value="F:metalloendopeptidase activity"/>
    <property type="evidence" value="ECO:0007669"/>
    <property type="project" value="TreeGrafter"/>
</dbReference>
<dbReference type="SUPFAM" id="SSF51261">
    <property type="entry name" value="Duplicated hybrid motif"/>
    <property type="match status" value="1"/>
</dbReference>
<feature type="signal peptide" evidence="2">
    <location>
        <begin position="1"/>
        <end position="18"/>
    </location>
</feature>
<evidence type="ECO:0000256" key="2">
    <source>
        <dbReference type="SAM" id="SignalP"/>
    </source>
</evidence>
<feature type="coiled-coil region" evidence="1">
    <location>
        <begin position="39"/>
        <end position="87"/>
    </location>
</feature>
<dbReference type="RefSeq" id="WP_123399213.1">
    <property type="nucleotide sequence ID" value="NZ_RJVI01000001.1"/>
</dbReference>
<dbReference type="FunFam" id="2.70.70.10:FF:000003">
    <property type="entry name" value="Murein hydrolase activator EnvC"/>
    <property type="match status" value="1"/>
</dbReference>
<comment type="caution">
    <text evidence="4">The sequence shown here is derived from an EMBL/GenBank/DDBJ whole genome shotgun (WGS) entry which is preliminary data.</text>
</comment>
<dbReference type="PANTHER" id="PTHR21666:SF270">
    <property type="entry name" value="MUREIN HYDROLASE ACTIVATOR ENVC"/>
    <property type="match status" value="1"/>
</dbReference>
<feature type="coiled-coil region" evidence="1">
    <location>
        <begin position="204"/>
        <end position="231"/>
    </location>
</feature>
<dbReference type="InterPro" id="IPR016047">
    <property type="entry name" value="M23ase_b-sheet_dom"/>
</dbReference>
<proteinExistence type="predicted"/>
<dbReference type="EMBL" id="RJVI01000001">
    <property type="protein sequence ID" value="ROR34218.1"/>
    <property type="molecule type" value="Genomic_DNA"/>
</dbReference>
<dbReference type="CDD" id="cd12797">
    <property type="entry name" value="M23_peptidase"/>
    <property type="match status" value="1"/>
</dbReference>
<reference evidence="4 5" key="1">
    <citation type="submission" date="2018-11" db="EMBL/GenBank/DDBJ databases">
        <title>Genomic Encyclopedia of Type Strains, Phase IV (KMG-IV): sequencing the most valuable type-strain genomes for metagenomic binning, comparative biology and taxonomic classification.</title>
        <authorList>
            <person name="Goeker M."/>
        </authorList>
    </citation>
    <scope>NUCLEOTIDE SEQUENCE [LARGE SCALE GENOMIC DNA]</scope>
    <source>
        <strain evidence="4 5">DSM 100275</strain>
    </source>
</reference>
<dbReference type="Pfam" id="PF01551">
    <property type="entry name" value="Peptidase_M23"/>
    <property type="match status" value="1"/>
</dbReference>
<feature type="coiled-coil region" evidence="1">
    <location>
        <begin position="141"/>
        <end position="178"/>
    </location>
</feature>
<dbReference type="Gene3D" id="2.70.70.10">
    <property type="entry name" value="Glucose Permease (Domain IIA)"/>
    <property type="match status" value="1"/>
</dbReference>
<dbReference type="InterPro" id="IPR050570">
    <property type="entry name" value="Cell_wall_metabolism_enzyme"/>
</dbReference>
<dbReference type="OrthoDB" id="9784703at2"/>
<gene>
    <name evidence="4" type="ORF">EDC57_0114</name>
</gene>
<dbReference type="AlphaFoldDB" id="A0A3N1Y6S4"/>
<keyword evidence="1" id="KW-0175">Coiled coil</keyword>
<dbReference type="InterPro" id="IPR011055">
    <property type="entry name" value="Dup_hybrid_motif"/>
</dbReference>
<sequence>MSRLPALPLLLLAALAAAAPPEDDLARLRERIRTVEQALAGDRGRLEALGRELEGLERELGEVGRELHHLEAEAARSRDRIAALRRTRDEAADTVGRHRALLRRQLRAAFAAGRAERVKLLLEQDDPGRVARMLAYHRRLARARARELERLQAEIARLAEAERRLAEEVRRLEGLQAAAAARRDALAASRAARAALAAEIERSVRARGQELAQLRADAERLEALVRSLREAPPLAEGERVPFARLRGRLRWPLSGRVLARYGSPRRGGGPQWRGLLIGARTGAPVRAVSHGRVVFADWLRGYGLLLIIDHGDGYMSLYAHNDALYKETGEWVEGGEVVAAVGASGGRREPALYFELRRDGEPLDPAGWLGRQVAGVK</sequence>
<keyword evidence="5" id="KW-1185">Reference proteome</keyword>
<feature type="domain" description="M23ase beta-sheet core" evidence="3">
    <location>
        <begin position="272"/>
        <end position="365"/>
    </location>
</feature>
<keyword evidence="2" id="KW-0732">Signal</keyword>
<accession>A0A3N1Y6S4</accession>
<dbReference type="Gene3D" id="6.10.250.3150">
    <property type="match status" value="1"/>
</dbReference>
<evidence type="ECO:0000313" key="4">
    <source>
        <dbReference type="EMBL" id="ROR34218.1"/>
    </source>
</evidence>
<protein>
    <submittedName>
        <fullName evidence="4">Septal ring factor EnvC (AmiA/AmiB activator)</fullName>
    </submittedName>
</protein>
<feature type="chain" id="PRO_5018102223" evidence="2">
    <location>
        <begin position="19"/>
        <end position="377"/>
    </location>
</feature>
<dbReference type="PANTHER" id="PTHR21666">
    <property type="entry name" value="PEPTIDASE-RELATED"/>
    <property type="match status" value="1"/>
</dbReference>
<name>A0A3N1Y6S4_9GAMM</name>
<evidence type="ECO:0000256" key="1">
    <source>
        <dbReference type="SAM" id="Coils"/>
    </source>
</evidence>
<evidence type="ECO:0000259" key="3">
    <source>
        <dbReference type="Pfam" id="PF01551"/>
    </source>
</evidence>
<evidence type="ECO:0000313" key="5">
    <source>
        <dbReference type="Proteomes" id="UP000276634"/>
    </source>
</evidence>
<dbReference type="Proteomes" id="UP000276634">
    <property type="component" value="Unassembled WGS sequence"/>
</dbReference>
<organism evidence="4 5">
    <name type="scientific">Inmirania thermothiophila</name>
    <dbReference type="NCBI Taxonomy" id="1750597"/>
    <lineage>
        <taxon>Bacteria</taxon>
        <taxon>Pseudomonadati</taxon>
        <taxon>Pseudomonadota</taxon>
        <taxon>Gammaproteobacteria</taxon>
        <taxon>Chromatiales</taxon>
        <taxon>Ectothiorhodospiraceae</taxon>
        <taxon>Inmirania</taxon>
    </lineage>
</organism>